<feature type="transmembrane region" description="Helical" evidence="7">
    <location>
        <begin position="411"/>
        <end position="429"/>
    </location>
</feature>
<evidence type="ECO:0000256" key="4">
    <source>
        <dbReference type="ARBA" id="ARBA00022989"/>
    </source>
</evidence>
<feature type="transmembrane region" description="Helical" evidence="7">
    <location>
        <begin position="343"/>
        <end position="366"/>
    </location>
</feature>
<feature type="transmembrane region" description="Helical" evidence="7">
    <location>
        <begin position="472"/>
        <end position="495"/>
    </location>
</feature>
<accession>A0A9N8RFQ6</accession>
<comment type="subcellular location">
    <subcellularLocation>
        <location evidence="1">Membrane</location>
        <topology evidence="1">Multi-pass membrane protein</topology>
    </subcellularLocation>
</comment>
<dbReference type="InterPro" id="IPR050360">
    <property type="entry name" value="MFS_Sugar_Transporters"/>
</dbReference>
<evidence type="ECO:0000313" key="10">
    <source>
        <dbReference type="Proteomes" id="UP000746612"/>
    </source>
</evidence>
<dbReference type="Proteomes" id="UP000746612">
    <property type="component" value="Unassembled WGS sequence"/>
</dbReference>
<dbReference type="AlphaFoldDB" id="A0A9N8RFQ6"/>
<keyword evidence="5 7" id="KW-0472">Membrane</keyword>
<keyword evidence="3 7" id="KW-0812">Transmembrane</keyword>
<dbReference type="PANTHER" id="PTHR48022:SF41">
    <property type="entry name" value="MAJOR FACILITATOR SUPERFAMILY (MFS) PROFILE DOMAIN-CONTAINING PROTEIN"/>
    <property type="match status" value="1"/>
</dbReference>
<feature type="transmembrane region" description="Helical" evidence="7">
    <location>
        <begin position="225"/>
        <end position="250"/>
    </location>
</feature>
<feature type="transmembrane region" description="Helical" evidence="7">
    <location>
        <begin position="435"/>
        <end position="460"/>
    </location>
</feature>
<organism evidence="9 10">
    <name type="scientific">Gibberella zeae</name>
    <name type="common">Wheat head blight fungus</name>
    <name type="synonym">Fusarium graminearum</name>
    <dbReference type="NCBI Taxonomy" id="5518"/>
    <lineage>
        <taxon>Eukaryota</taxon>
        <taxon>Fungi</taxon>
        <taxon>Dikarya</taxon>
        <taxon>Ascomycota</taxon>
        <taxon>Pezizomycotina</taxon>
        <taxon>Sordariomycetes</taxon>
        <taxon>Hypocreomycetidae</taxon>
        <taxon>Hypocreales</taxon>
        <taxon>Nectriaceae</taxon>
        <taxon>Fusarium</taxon>
    </lineage>
</organism>
<feature type="transmembrane region" description="Helical" evidence="7">
    <location>
        <begin position="190"/>
        <end position="213"/>
    </location>
</feature>
<gene>
    <name evidence="9" type="ORF">MDCFG202_LOCUS307185</name>
</gene>
<evidence type="ECO:0000256" key="5">
    <source>
        <dbReference type="ARBA" id="ARBA00023136"/>
    </source>
</evidence>
<evidence type="ECO:0000256" key="7">
    <source>
        <dbReference type="SAM" id="Phobius"/>
    </source>
</evidence>
<keyword evidence="4 7" id="KW-1133">Transmembrane helix</keyword>
<feature type="compositionally biased region" description="Basic residues" evidence="6">
    <location>
        <begin position="618"/>
        <end position="630"/>
    </location>
</feature>
<dbReference type="InterPro" id="IPR015947">
    <property type="entry name" value="PUA-like_sf"/>
</dbReference>
<comment type="similarity">
    <text evidence="2">Belongs to the major facilitator superfamily. Sugar transporter (TC 2.A.1.1) family.</text>
</comment>
<dbReference type="InterPro" id="IPR005828">
    <property type="entry name" value="MFS_sugar_transport-like"/>
</dbReference>
<evidence type="ECO:0000259" key="8">
    <source>
        <dbReference type="PROSITE" id="PS50850"/>
    </source>
</evidence>
<name>A0A9N8RFQ6_GIBZA</name>
<evidence type="ECO:0000256" key="6">
    <source>
        <dbReference type="SAM" id="MobiDB-lite"/>
    </source>
</evidence>
<feature type="transmembrane region" description="Helical" evidence="7">
    <location>
        <begin position="256"/>
        <end position="276"/>
    </location>
</feature>
<comment type="caution">
    <text evidence="9">The sequence shown here is derived from an EMBL/GenBank/DDBJ whole genome shotgun (WGS) entry which is preliminary data.</text>
</comment>
<feature type="region of interest" description="Disordered" evidence="6">
    <location>
        <begin position="1"/>
        <end position="68"/>
    </location>
</feature>
<dbReference type="PANTHER" id="PTHR48022">
    <property type="entry name" value="PLASTIDIC GLUCOSE TRANSPORTER 4"/>
    <property type="match status" value="1"/>
</dbReference>
<dbReference type="GO" id="GO:0016020">
    <property type="term" value="C:membrane"/>
    <property type="evidence" value="ECO:0007669"/>
    <property type="project" value="UniProtKB-SubCell"/>
</dbReference>
<dbReference type="Gene3D" id="1.20.1250.20">
    <property type="entry name" value="MFS general substrate transporter like domains"/>
    <property type="match status" value="1"/>
</dbReference>
<feature type="transmembrane region" description="Helical" evidence="7">
    <location>
        <begin position="507"/>
        <end position="525"/>
    </location>
</feature>
<feature type="compositionally biased region" description="Basic and acidic residues" evidence="6">
    <location>
        <begin position="1"/>
        <end position="21"/>
    </location>
</feature>
<dbReference type="SUPFAM" id="SSF103473">
    <property type="entry name" value="MFS general substrate transporter"/>
    <property type="match status" value="1"/>
</dbReference>
<feature type="compositionally biased region" description="Low complexity" evidence="6">
    <location>
        <begin position="607"/>
        <end position="616"/>
    </location>
</feature>
<sequence length="784" mass="85829">MSYHDRRESDPIKPTMHEMETSRSWQQVPQNEEDITSYNPYTSRTQDFGYSASASAQSENPKDNDDGQMPLRQAIKLYPKVACYCLAMSIPIIGWGYDLVIVGAIVGTDSFLKDYGEMIHGQMDTPGNWLSLWLGLPPAGAAIGSLLGGWLQNKIGRKFTLMMGTLVSAVAIACMFFSHIPEPLDTKRMLLTAGLTIQGFTVGIIRGACVTWVSENTPTALRGSAMALFPVFTLLGQLIGLLVTLAINSIEGNSGYLGAFGSQWILALGPLILSIFMPESPAHLIRTGQEERATKSATRLYAPKINPYSQLERIRATIEEEKANTASATYWSCLQGTNLRRTLIVGLASILPPLFGMELLSSANLFLRSMGMASTPSLVFMAAGVVAGMFGNAIGFWLLSRTGRRNMIIPSMAIAAILWGAMGITGFWSSEALTWVAGGLMMSVIIICGLGAWPAGFAIVGETSSLQLRSLTQGLASIAEKGFSITLAIVLPMLFSRDKAALGAKTAFVFCGTSVIGAVLAWLFVPEMKGRSAIEIDQMFEMRLPAREFKGLKLQVHQVQESAPLAMQQEYSSPPHFPPRTPPKIDGPSFSLHPPPLTMARVRRHGATAAATTATTKRSNHPKMRQKKLPKSQATTPSRTLSDMLLSIKPHHLANIISREKNHEYRNRRLKDGVSRLWLYETGTGGGSLSITHIAIIPPNTRHEPGSMPTEPPGIGNKEFNAGEKESKYAYPILKLYEFVNPVTLNEMRTRWGMGAPQGPQYVKSDLWEDRWGEDRSGKVNKIY</sequence>
<evidence type="ECO:0000256" key="1">
    <source>
        <dbReference type="ARBA" id="ARBA00004141"/>
    </source>
</evidence>
<evidence type="ECO:0000256" key="3">
    <source>
        <dbReference type="ARBA" id="ARBA00022692"/>
    </source>
</evidence>
<dbReference type="GO" id="GO:0005351">
    <property type="term" value="F:carbohydrate:proton symporter activity"/>
    <property type="evidence" value="ECO:0007669"/>
    <property type="project" value="TreeGrafter"/>
</dbReference>
<dbReference type="EMBL" id="CAJPIJ010000146">
    <property type="protein sequence ID" value="CAG1989483.1"/>
    <property type="molecule type" value="Genomic_DNA"/>
</dbReference>
<dbReference type="InterPro" id="IPR020846">
    <property type="entry name" value="MFS_dom"/>
</dbReference>
<feature type="transmembrane region" description="Helical" evidence="7">
    <location>
        <begin position="378"/>
        <end position="399"/>
    </location>
</feature>
<evidence type="ECO:0000256" key="2">
    <source>
        <dbReference type="ARBA" id="ARBA00010992"/>
    </source>
</evidence>
<reference evidence="9" key="1">
    <citation type="submission" date="2021-03" db="EMBL/GenBank/DDBJ databases">
        <authorList>
            <person name="Alouane T."/>
            <person name="Langin T."/>
            <person name="Bonhomme L."/>
        </authorList>
    </citation>
    <scope>NUCLEOTIDE SEQUENCE</scope>
    <source>
        <strain evidence="9">MDC_Fg202</strain>
    </source>
</reference>
<feature type="domain" description="Major facilitator superfamily (MFS) profile" evidence="8">
    <location>
        <begin position="84"/>
        <end position="529"/>
    </location>
</feature>
<feature type="region of interest" description="Disordered" evidence="6">
    <location>
        <begin position="606"/>
        <end position="638"/>
    </location>
</feature>
<dbReference type="PROSITE" id="PS50850">
    <property type="entry name" value="MFS"/>
    <property type="match status" value="1"/>
</dbReference>
<protein>
    <recommendedName>
        <fullName evidence="8">Major facilitator superfamily (MFS) profile domain-containing protein</fullName>
    </recommendedName>
</protein>
<proteinExistence type="inferred from homology"/>
<dbReference type="Pfam" id="PF00083">
    <property type="entry name" value="Sugar_tr"/>
    <property type="match status" value="1"/>
</dbReference>
<dbReference type="SUPFAM" id="SSF88697">
    <property type="entry name" value="PUA domain-like"/>
    <property type="match status" value="1"/>
</dbReference>
<feature type="transmembrane region" description="Helical" evidence="7">
    <location>
        <begin position="159"/>
        <end position="178"/>
    </location>
</feature>
<dbReference type="InterPro" id="IPR036259">
    <property type="entry name" value="MFS_trans_sf"/>
</dbReference>
<feature type="transmembrane region" description="Helical" evidence="7">
    <location>
        <begin position="127"/>
        <end position="147"/>
    </location>
</feature>
<evidence type="ECO:0000313" key="9">
    <source>
        <dbReference type="EMBL" id="CAG1989483.1"/>
    </source>
</evidence>
<feature type="transmembrane region" description="Helical" evidence="7">
    <location>
        <begin position="81"/>
        <end position="107"/>
    </location>
</feature>
<feature type="compositionally biased region" description="Polar residues" evidence="6">
    <location>
        <begin position="22"/>
        <end position="59"/>
    </location>
</feature>